<keyword evidence="1 10" id="KW-0963">Cytoplasm</keyword>
<dbReference type="GO" id="GO:0046872">
    <property type="term" value="F:metal ion binding"/>
    <property type="evidence" value="ECO:0007669"/>
    <property type="project" value="UniProtKB-KW"/>
</dbReference>
<dbReference type="CDD" id="cd01854">
    <property type="entry name" value="YjeQ_EngC"/>
    <property type="match status" value="1"/>
</dbReference>
<dbReference type="Gene3D" id="2.40.50.140">
    <property type="entry name" value="Nucleic acid-binding proteins"/>
    <property type="match status" value="1"/>
</dbReference>
<dbReference type="Gene3D" id="3.40.50.300">
    <property type="entry name" value="P-loop containing nucleotide triphosphate hydrolases"/>
    <property type="match status" value="1"/>
</dbReference>
<dbReference type="InterPro" id="IPR010914">
    <property type="entry name" value="RsgA_GTPase_dom"/>
</dbReference>
<dbReference type="SUPFAM" id="SSF52540">
    <property type="entry name" value="P-loop containing nucleoside triphosphate hydrolases"/>
    <property type="match status" value="1"/>
</dbReference>
<dbReference type="GO" id="GO:0019843">
    <property type="term" value="F:rRNA binding"/>
    <property type="evidence" value="ECO:0007669"/>
    <property type="project" value="UniProtKB-KW"/>
</dbReference>
<dbReference type="GO" id="GO:0005737">
    <property type="term" value="C:cytoplasm"/>
    <property type="evidence" value="ECO:0007669"/>
    <property type="project" value="UniProtKB-SubCell"/>
</dbReference>
<dbReference type="EMBL" id="QEWP01000018">
    <property type="protein sequence ID" value="PWD98143.1"/>
    <property type="molecule type" value="Genomic_DNA"/>
</dbReference>
<dbReference type="GO" id="GO:0042274">
    <property type="term" value="P:ribosomal small subunit biogenesis"/>
    <property type="evidence" value="ECO:0007669"/>
    <property type="project" value="UniProtKB-UniRule"/>
</dbReference>
<dbReference type="Gene3D" id="1.10.40.50">
    <property type="entry name" value="Probable gtpase engc, domain 3"/>
    <property type="match status" value="1"/>
</dbReference>
<feature type="binding site" evidence="10">
    <location>
        <position position="294"/>
    </location>
    <ligand>
        <name>Zn(2+)</name>
        <dbReference type="ChEBI" id="CHEBI:29105"/>
    </ligand>
</feature>
<dbReference type="EC" id="3.6.1.-" evidence="10"/>
<evidence type="ECO:0000259" key="12">
    <source>
        <dbReference type="PROSITE" id="PS51721"/>
    </source>
</evidence>
<evidence type="ECO:0000256" key="10">
    <source>
        <dbReference type="HAMAP-Rule" id="MF_01820"/>
    </source>
</evidence>
<dbReference type="PROSITE" id="PS51721">
    <property type="entry name" value="G_CP"/>
    <property type="match status" value="1"/>
</dbReference>
<organism evidence="13 14">
    <name type="scientific">Marinilabilia rubra</name>
    <dbReference type="NCBI Taxonomy" id="2162893"/>
    <lineage>
        <taxon>Bacteria</taxon>
        <taxon>Pseudomonadati</taxon>
        <taxon>Bacteroidota</taxon>
        <taxon>Bacteroidia</taxon>
        <taxon>Marinilabiliales</taxon>
        <taxon>Marinilabiliaceae</taxon>
        <taxon>Marinilabilia</taxon>
    </lineage>
</organism>
<feature type="domain" description="CP-type G" evidence="12">
    <location>
        <begin position="103"/>
        <end position="258"/>
    </location>
</feature>
<keyword evidence="14" id="KW-1185">Reference proteome</keyword>
<name>A0A2U2B514_9BACT</name>
<dbReference type="PANTHER" id="PTHR32120">
    <property type="entry name" value="SMALL RIBOSOMAL SUBUNIT BIOGENESIS GTPASE RSGA"/>
    <property type="match status" value="1"/>
</dbReference>
<evidence type="ECO:0000256" key="7">
    <source>
        <dbReference type="ARBA" id="ARBA00022833"/>
    </source>
</evidence>
<evidence type="ECO:0000256" key="9">
    <source>
        <dbReference type="ARBA" id="ARBA00023134"/>
    </source>
</evidence>
<keyword evidence="6 10" id="KW-0378">Hydrolase</keyword>
<evidence type="ECO:0000256" key="4">
    <source>
        <dbReference type="ARBA" id="ARBA00022730"/>
    </source>
</evidence>
<evidence type="ECO:0000313" key="14">
    <source>
        <dbReference type="Proteomes" id="UP000244956"/>
    </source>
</evidence>
<comment type="function">
    <text evidence="10">One of several proteins that assist in the late maturation steps of the functional core of the 30S ribosomal subunit. Helps release RbfA from mature subunits. May play a role in the assembly of ribosomal proteins into the subunit. Circularly permuted GTPase that catalyzes slow GTP hydrolysis, GTPase activity is stimulated by the 30S ribosomal subunit.</text>
</comment>
<comment type="subunit">
    <text evidence="10">Monomer. Associates with 30S ribosomal subunit, binds 16S rRNA.</text>
</comment>
<keyword evidence="5 10" id="KW-0547">Nucleotide-binding</keyword>
<evidence type="ECO:0000256" key="3">
    <source>
        <dbReference type="ARBA" id="ARBA00022723"/>
    </source>
</evidence>
<comment type="similarity">
    <text evidence="10">Belongs to the TRAFAC class YlqF/YawG GTPase family. RsgA subfamily.</text>
</comment>
<sequence length="352" mass="40005">MNNLSYYGWTETLLRQKAKSIFKDLPHGRISVTHKTRYEVVAEEGYFSCELTGNMLYGRDPSEYPSTGDWVIFQPIDTEEGLIMDVLPRQKTLFRLKSGTISERQVIAAHVDKAFIVQSLDDNFNARRLERFILQLREEEILPVVVLTKSDLEFNRTEVETALRHITGEIPVYYTSIHDSDSIVALREFIQSGETVVFTGSSGVGKSTLINALCRKDVFKTANISTSTGKGRHTSTRRELVIMEGGGILIDTPGIKVFGVTNNDADSLNDVMDFSQFEGKCRFKDCQHIHEDGCAIIEALERGEIDPGVYESYLKLRKEVWHFTASVQEKRKRGKSIARMVEEVKKRSSKYK</sequence>
<dbReference type="GO" id="GO:0005525">
    <property type="term" value="F:GTP binding"/>
    <property type="evidence" value="ECO:0007669"/>
    <property type="project" value="UniProtKB-UniRule"/>
</dbReference>
<keyword evidence="8 10" id="KW-0694">RNA-binding</keyword>
<evidence type="ECO:0000256" key="5">
    <source>
        <dbReference type="ARBA" id="ARBA00022741"/>
    </source>
</evidence>
<gene>
    <name evidence="10 13" type="primary">rsgA</name>
    <name evidence="13" type="ORF">DDZ16_16755</name>
</gene>
<evidence type="ECO:0000256" key="6">
    <source>
        <dbReference type="ARBA" id="ARBA00022801"/>
    </source>
</evidence>
<dbReference type="InterPro" id="IPR027417">
    <property type="entry name" value="P-loop_NTPase"/>
</dbReference>
<proteinExistence type="inferred from homology"/>
<keyword evidence="3 10" id="KW-0479">Metal-binding</keyword>
<evidence type="ECO:0000256" key="1">
    <source>
        <dbReference type="ARBA" id="ARBA00022490"/>
    </source>
</evidence>
<feature type="domain" description="EngC GTPase" evidence="11">
    <location>
        <begin position="109"/>
        <end position="256"/>
    </location>
</feature>
<evidence type="ECO:0000259" key="11">
    <source>
        <dbReference type="PROSITE" id="PS50936"/>
    </source>
</evidence>
<dbReference type="NCBIfam" id="TIGR00157">
    <property type="entry name" value="ribosome small subunit-dependent GTPase A"/>
    <property type="match status" value="1"/>
</dbReference>
<evidence type="ECO:0000313" key="13">
    <source>
        <dbReference type="EMBL" id="PWD98143.1"/>
    </source>
</evidence>
<evidence type="ECO:0000256" key="2">
    <source>
        <dbReference type="ARBA" id="ARBA00022517"/>
    </source>
</evidence>
<dbReference type="InterPro" id="IPR004881">
    <property type="entry name" value="Ribosome_biogen_GTPase_RsgA"/>
</dbReference>
<feature type="binding site" evidence="10">
    <location>
        <position position="286"/>
    </location>
    <ligand>
        <name>Zn(2+)</name>
        <dbReference type="ChEBI" id="CHEBI:29105"/>
    </ligand>
</feature>
<comment type="caution">
    <text evidence="13">The sequence shown here is derived from an EMBL/GenBank/DDBJ whole genome shotgun (WGS) entry which is preliminary data.</text>
</comment>
<feature type="binding site" evidence="10">
    <location>
        <position position="281"/>
    </location>
    <ligand>
        <name>Zn(2+)</name>
        <dbReference type="ChEBI" id="CHEBI:29105"/>
    </ligand>
</feature>
<dbReference type="InterPro" id="IPR030378">
    <property type="entry name" value="G_CP_dom"/>
</dbReference>
<keyword evidence="2 10" id="KW-0690">Ribosome biogenesis</keyword>
<dbReference type="Proteomes" id="UP000244956">
    <property type="component" value="Unassembled WGS sequence"/>
</dbReference>
<feature type="binding site" evidence="10">
    <location>
        <begin position="148"/>
        <end position="151"/>
    </location>
    <ligand>
        <name>GTP</name>
        <dbReference type="ChEBI" id="CHEBI:37565"/>
    </ligand>
</feature>
<dbReference type="Pfam" id="PF03193">
    <property type="entry name" value="RsgA_GTPase"/>
    <property type="match status" value="1"/>
</dbReference>
<dbReference type="HAMAP" id="MF_01820">
    <property type="entry name" value="GTPase_RsgA"/>
    <property type="match status" value="1"/>
</dbReference>
<dbReference type="GO" id="GO:0003924">
    <property type="term" value="F:GTPase activity"/>
    <property type="evidence" value="ECO:0007669"/>
    <property type="project" value="UniProtKB-UniRule"/>
</dbReference>
<dbReference type="PROSITE" id="PS50936">
    <property type="entry name" value="ENGC_GTPASE"/>
    <property type="match status" value="1"/>
</dbReference>
<dbReference type="PANTHER" id="PTHR32120:SF10">
    <property type="entry name" value="SMALL RIBOSOMAL SUBUNIT BIOGENESIS GTPASE RSGA"/>
    <property type="match status" value="1"/>
</dbReference>
<evidence type="ECO:0000256" key="8">
    <source>
        <dbReference type="ARBA" id="ARBA00022884"/>
    </source>
</evidence>
<dbReference type="RefSeq" id="WP_109265637.1">
    <property type="nucleotide sequence ID" value="NZ_QEWP01000018.1"/>
</dbReference>
<keyword evidence="4 10" id="KW-0699">rRNA-binding</keyword>
<feature type="binding site" evidence="10">
    <location>
        <begin position="200"/>
        <end position="208"/>
    </location>
    <ligand>
        <name>GTP</name>
        <dbReference type="ChEBI" id="CHEBI:37565"/>
    </ligand>
</feature>
<feature type="binding site" evidence="10">
    <location>
        <position position="288"/>
    </location>
    <ligand>
        <name>Zn(2+)</name>
        <dbReference type="ChEBI" id="CHEBI:29105"/>
    </ligand>
</feature>
<reference evidence="13 14" key="1">
    <citation type="submission" date="2018-05" db="EMBL/GenBank/DDBJ databases">
        <title>Marinilabilia rubrum sp. nov., isolated from saltern sediment.</title>
        <authorList>
            <person name="Zhang R."/>
        </authorList>
    </citation>
    <scope>NUCLEOTIDE SEQUENCE [LARGE SCALE GENOMIC DNA]</scope>
    <source>
        <strain evidence="13 14">WTE16</strain>
    </source>
</reference>
<accession>A0A2U2B514</accession>
<dbReference type="SUPFAM" id="SSF50249">
    <property type="entry name" value="Nucleic acid-binding proteins"/>
    <property type="match status" value="1"/>
</dbReference>
<keyword evidence="9 10" id="KW-0342">GTP-binding</keyword>
<comment type="subcellular location">
    <subcellularLocation>
        <location evidence="10">Cytoplasm</location>
    </subcellularLocation>
</comment>
<comment type="cofactor">
    <cofactor evidence="10">
        <name>Zn(2+)</name>
        <dbReference type="ChEBI" id="CHEBI:29105"/>
    </cofactor>
    <text evidence="10">Binds 1 zinc ion per subunit.</text>
</comment>
<keyword evidence="7 10" id="KW-0862">Zinc</keyword>
<protein>
    <recommendedName>
        <fullName evidence="10">Small ribosomal subunit biogenesis GTPase RsgA</fullName>
        <ecNumber evidence="10">3.6.1.-</ecNumber>
    </recommendedName>
</protein>
<dbReference type="AlphaFoldDB" id="A0A2U2B514"/>
<dbReference type="InterPro" id="IPR012340">
    <property type="entry name" value="NA-bd_OB-fold"/>
</dbReference>
<dbReference type="OrthoDB" id="9809485at2"/>